<evidence type="ECO:0000313" key="2">
    <source>
        <dbReference type="Proteomes" id="UP000054988"/>
    </source>
</evidence>
<reference evidence="1 2" key="1">
    <citation type="submission" date="2015-12" db="EMBL/GenBank/DDBJ databases">
        <title>Draft genome sequence of Moniliophthora roreri, the causal agent of frosty pod rot of cacao.</title>
        <authorList>
            <person name="Aime M.C."/>
            <person name="Diaz-Valderrama J.R."/>
            <person name="Kijpornyongpan T."/>
            <person name="Phillips-Mora W."/>
        </authorList>
    </citation>
    <scope>NUCLEOTIDE SEQUENCE [LARGE SCALE GENOMIC DNA]</scope>
    <source>
        <strain evidence="1 2">MCA 2952</strain>
    </source>
</reference>
<accession>A0A0W0EXP6</accession>
<dbReference type="Proteomes" id="UP000054988">
    <property type="component" value="Unassembled WGS sequence"/>
</dbReference>
<name>A0A0W0EXP6_MONRR</name>
<sequence length="152" mass="17304">MSSILRASRLATRSLVARRYASTGPAAFSKDLNTDPEPLTEYPDVQAINRQYLPPLGWQDQQLRRNFGDSLHEQDELHSMWSPDIPVVEPKTALRHFTLAVLGFTSLFLFIKNYGTPDPHFVRRTYPYGGLVKELGGIEENKARVDEENSEE</sequence>
<comment type="caution">
    <text evidence="1">The sequence shown here is derived from an EMBL/GenBank/DDBJ whole genome shotgun (WGS) entry which is preliminary data.</text>
</comment>
<dbReference type="GO" id="GO:0005739">
    <property type="term" value="C:mitochondrion"/>
    <property type="evidence" value="ECO:0007669"/>
    <property type="project" value="InterPro"/>
</dbReference>
<proteinExistence type="predicted"/>
<dbReference type="AlphaFoldDB" id="A0A0W0EXP6"/>
<dbReference type="EMBL" id="LATX01002462">
    <property type="protein sequence ID" value="KTB28833.1"/>
    <property type="molecule type" value="Genomic_DNA"/>
</dbReference>
<dbReference type="InterPro" id="IPR008699">
    <property type="entry name" value="NDUFB8"/>
</dbReference>
<dbReference type="eggNOG" id="ENOG502S52G">
    <property type="taxonomic scope" value="Eukaryota"/>
</dbReference>
<dbReference type="PANTHER" id="PTHR12840">
    <property type="entry name" value="NADH-UBIQUINONE OXIDOREDUCTASE ASHI SUBUNIT"/>
    <property type="match status" value="1"/>
</dbReference>
<dbReference type="PANTHER" id="PTHR12840:SF1">
    <property type="entry name" value="NADH DEHYDROGENASE [UBIQUINONE] 1 BETA SUBCOMPLEX SUBUNIT 8, MITOCHONDRIAL"/>
    <property type="match status" value="1"/>
</dbReference>
<gene>
    <name evidence="1" type="ORF">WG66_18537</name>
</gene>
<organism evidence="1 2">
    <name type="scientific">Moniliophthora roreri</name>
    <name type="common">Frosty pod rot fungus</name>
    <name type="synonym">Monilia roreri</name>
    <dbReference type="NCBI Taxonomy" id="221103"/>
    <lineage>
        <taxon>Eukaryota</taxon>
        <taxon>Fungi</taxon>
        <taxon>Dikarya</taxon>
        <taxon>Basidiomycota</taxon>
        <taxon>Agaricomycotina</taxon>
        <taxon>Agaricomycetes</taxon>
        <taxon>Agaricomycetidae</taxon>
        <taxon>Agaricales</taxon>
        <taxon>Marasmiineae</taxon>
        <taxon>Marasmiaceae</taxon>
        <taxon>Moniliophthora</taxon>
    </lineage>
</organism>
<protein>
    <submittedName>
        <fullName evidence="1">Uncharacterized protein</fullName>
    </submittedName>
</protein>
<evidence type="ECO:0000313" key="1">
    <source>
        <dbReference type="EMBL" id="KTB28833.1"/>
    </source>
</evidence>